<feature type="binding site" evidence="6">
    <location>
        <position position="461"/>
    </location>
    <ligand>
        <name>substrate</name>
        <note>ligand shared between dimeric partners</note>
    </ligand>
</feature>
<dbReference type="Pfam" id="PF03446">
    <property type="entry name" value="NAD_binding_2"/>
    <property type="match status" value="1"/>
</dbReference>
<name>A0A2V1MXV8_9LACO</name>
<feature type="binding site" evidence="7">
    <location>
        <begin position="78"/>
        <end position="80"/>
    </location>
    <ligand>
        <name>NADP(+)</name>
        <dbReference type="ChEBI" id="CHEBI:58349"/>
    </ligand>
</feature>
<evidence type="ECO:0000256" key="4">
    <source>
        <dbReference type="PIRNR" id="PIRNR000109"/>
    </source>
</evidence>
<dbReference type="Gene3D" id="1.20.5.320">
    <property type="entry name" value="6-Phosphogluconate Dehydrogenase, domain 3"/>
    <property type="match status" value="1"/>
</dbReference>
<dbReference type="InterPro" id="IPR013328">
    <property type="entry name" value="6PGD_dom2"/>
</dbReference>
<dbReference type="RefSeq" id="WP_109250727.1">
    <property type="nucleotide sequence ID" value="NZ_QCXQ01000003.1"/>
</dbReference>
<comment type="similarity">
    <text evidence="1 4 8">Belongs to the 6-phosphogluconate dehydrogenase family.</text>
</comment>
<dbReference type="GO" id="GO:0050661">
    <property type="term" value="F:NADP binding"/>
    <property type="evidence" value="ECO:0007669"/>
    <property type="project" value="InterPro"/>
</dbReference>
<dbReference type="FunFam" id="1.10.1040.10:FF:000002">
    <property type="entry name" value="6-phosphogluconate dehydrogenase, decarboxylating"/>
    <property type="match status" value="1"/>
</dbReference>
<dbReference type="PANTHER" id="PTHR11811">
    <property type="entry name" value="6-PHOSPHOGLUCONATE DEHYDROGENASE"/>
    <property type="match status" value="1"/>
</dbReference>
<dbReference type="InterPro" id="IPR008927">
    <property type="entry name" value="6-PGluconate_DH-like_C_sf"/>
</dbReference>
<dbReference type="PIRSF" id="PIRSF000109">
    <property type="entry name" value="6PGD"/>
    <property type="match status" value="1"/>
</dbReference>
<keyword evidence="11" id="KW-1185">Reference proteome</keyword>
<feature type="binding site" description="in other chain" evidence="6">
    <location>
        <position position="296"/>
    </location>
    <ligand>
        <name>substrate</name>
        <note>ligand shared between dimeric partners</note>
    </ligand>
</feature>
<dbReference type="InterPro" id="IPR006183">
    <property type="entry name" value="Pgluconate_DH"/>
</dbReference>
<comment type="subunit">
    <text evidence="4">Homodimer.</text>
</comment>
<evidence type="ECO:0000256" key="3">
    <source>
        <dbReference type="ARBA" id="ARBA00023064"/>
    </source>
</evidence>
<feature type="binding site" evidence="7">
    <location>
        <begin position="37"/>
        <end position="39"/>
    </location>
    <ligand>
        <name>NADP(+)</name>
        <dbReference type="ChEBI" id="CHEBI:58349"/>
    </ligand>
</feature>
<evidence type="ECO:0000256" key="6">
    <source>
        <dbReference type="PIRSR" id="PIRSR000109-2"/>
    </source>
</evidence>
<comment type="pathway">
    <text evidence="4 8">Carbohydrate degradation; pentose phosphate pathway; D-ribulose 5-phosphate from D-glucose 6-phosphate (oxidative stage): step 3/3.</text>
</comment>
<dbReference type="InterPro" id="IPR036291">
    <property type="entry name" value="NAD(P)-bd_dom_sf"/>
</dbReference>
<organism evidence="10 11">
    <name type="scientific">Levilactobacillus bambusae</name>
    <dbReference type="NCBI Taxonomy" id="2024736"/>
    <lineage>
        <taxon>Bacteria</taxon>
        <taxon>Bacillati</taxon>
        <taxon>Bacillota</taxon>
        <taxon>Bacilli</taxon>
        <taxon>Lactobacillales</taxon>
        <taxon>Lactobacillaceae</taxon>
        <taxon>Levilactobacillus</taxon>
    </lineage>
</organism>
<proteinExistence type="inferred from homology"/>
<dbReference type="OrthoDB" id="9804542at2"/>
<reference evidence="10 11" key="1">
    <citation type="journal article" date="2018" name="Int. J. Syst. Evol. Microbiol.">
        <title>Lactobacillus bambusae sp. nov., isolated from a traditional fermented Ma-bamboo shoots of Taiwan.</title>
        <authorList>
            <person name="Wang L.-T."/>
        </authorList>
    </citation>
    <scope>NUCLEOTIDE SEQUENCE [LARGE SCALE GENOMIC DNA]</scope>
    <source>
        <strain evidence="10 11">BS-W1</strain>
    </source>
</reference>
<dbReference type="Pfam" id="PF00393">
    <property type="entry name" value="6PGD"/>
    <property type="match status" value="1"/>
</dbReference>
<dbReference type="SUPFAM" id="SSF48179">
    <property type="entry name" value="6-phosphogluconate dehydrogenase C-terminal domain-like"/>
    <property type="match status" value="1"/>
</dbReference>
<keyword evidence="3 8" id="KW-0311">Gluconate utilization</keyword>
<evidence type="ECO:0000259" key="9">
    <source>
        <dbReference type="SMART" id="SM01350"/>
    </source>
</evidence>
<dbReference type="FunFam" id="1.20.5.320:FF:000001">
    <property type="entry name" value="6-phosphogluconate dehydrogenase, decarboxylating"/>
    <property type="match status" value="1"/>
</dbReference>
<dbReference type="EMBL" id="QCXQ01000003">
    <property type="protein sequence ID" value="PWF99873.1"/>
    <property type="molecule type" value="Genomic_DNA"/>
</dbReference>
<evidence type="ECO:0000256" key="2">
    <source>
        <dbReference type="ARBA" id="ARBA00023002"/>
    </source>
</evidence>
<feature type="binding site" description="in other chain" evidence="6">
    <location>
        <begin position="191"/>
        <end position="192"/>
    </location>
    <ligand>
        <name>substrate</name>
        <note>ligand shared between dimeric partners</note>
    </ligand>
</feature>
<feature type="binding site" description="in other chain" evidence="6">
    <location>
        <position position="106"/>
    </location>
    <ligand>
        <name>substrate</name>
        <note>ligand shared between dimeric partners</note>
    </ligand>
</feature>
<feature type="domain" description="6-phosphogluconate dehydrogenase C-terminal" evidence="9">
    <location>
        <begin position="184"/>
        <end position="477"/>
    </location>
</feature>
<dbReference type="Proteomes" id="UP000245080">
    <property type="component" value="Unassembled WGS sequence"/>
</dbReference>
<feature type="binding site" description="in other chain" evidence="6">
    <location>
        <begin position="132"/>
        <end position="134"/>
    </location>
    <ligand>
        <name>substrate</name>
        <note>ligand shared between dimeric partners</note>
    </ligand>
</feature>
<feature type="binding site" description="in other chain" evidence="6">
    <location>
        <position position="196"/>
    </location>
    <ligand>
        <name>substrate</name>
        <note>ligand shared between dimeric partners</note>
    </ligand>
</feature>
<dbReference type="Gene3D" id="1.10.1040.10">
    <property type="entry name" value="N-(1-d-carboxylethyl)-l-norvaline Dehydrogenase, domain 2"/>
    <property type="match status" value="1"/>
</dbReference>
<comment type="caution">
    <text evidence="10">The sequence shown here is derived from an EMBL/GenBank/DDBJ whole genome shotgun (WGS) entry which is preliminary data.</text>
</comment>
<dbReference type="InterPro" id="IPR006114">
    <property type="entry name" value="6PGDH_C"/>
</dbReference>
<evidence type="ECO:0000256" key="7">
    <source>
        <dbReference type="PIRSR" id="PIRSR000109-3"/>
    </source>
</evidence>
<dbReference type="AlphaFoldDB" id="A0A2V1MXV8"/>
<evidence type="ECO:0000256" key="5">
    <source>
        <dbReference type="PIRSR" id="PIRSR000109-1"/>
    </source>
</evidence>
<evidence type="ECO:0000313" key="10">
    <source>
        <dbReference type="EMBL" id="PWF99873.1"/>
    </source>
</evidence>
<dbReference type="NCBIfam" id="TIGR00873">
    <property type="entry name" value="gnd"/>
    <property type="match status" value="1"/>
</dbReference>
<comment type="catalytic activity">
    <reaction evidence="4 8">
        <text>6-phospho-D-gluconate + NADP(+) = D-ribulose 5-phosphate + CO2 + NADPH</text>
        <dbReference type="Rhea" id="RHEA:10116"/>
        <dbReference type="ChEBI" id="CHEBI:16526"/>
        <dbReference type="ChEBI" id="CHEBI:57783"/>
        <dbReference type="ChEBI" id="CHEBI:58121"/>
        <dbReference type="ChEBI" id="CHEBI:58349"/>
        <dbReference type="ChEBI" id="CHEBI:58759"/>
        <dbReference type="EC" id="1.1.1.44"/>
    </reaction>
</comment>
<comment type="function">
    <text evidence="4">Catalyzes the oxidative decarboxylation of 6-phosphogluconate to ribulose 5-phosphate and CO(2), with concomitant reduction of NADP to NADPH.</text>
</comment>
<accession>A0A2V1MXV8</accession>
<feature type="active site" description="Proton donor" evidence="5">
    <location>
        <position position="195"/>
    </location>
</feature>
<gene>
    <name evidence="10" type="ORF">DCM90_07375</name>
</gene>
<dbReference type="SMART" id="SM01350">
    <property type="entry name" value="6PGD"/>
    <property type="match status" value="1"/>
</dbReference>
<feature type="binding site" evidence="7">
    <location>
        <position position="106"/>
    </location>
    <ligand>
        <name>NADP(+)</name>
        <dbReference type="ChEBI" id="CHEBI:58349"/>
    </ligand>
</feature>
<protein>
    <recommendedName>
        <fullName evidence="4 8">6-phosphogluconate dehydrogenase, decarboxylating</fullName>
        <ecNumber evidence="4 8">1.1.1.44</ecNumber>
    </recommendedName>
</protein>
<dbReference type="InterPro" id="IPR006115">
    <property type="entry name" value="6PGDH_NADP-bd"/>
</dbReference>
<dbReference type="GO" id="GO:0006098">
    <property type="term" value="P:pentose-phosphate shunt"/>
    <property type="evidence" value="ECO:0007669"/>
    <property type="project" value="UniProtKB-UniPathway"/>
</dbReference>
<evidence type="ECO:0000256" key="1">
    <source>
        <dbReference type="ARBA" id="ARBA00008419"/>
    </source>
</evidence>
<keyword evidence="4 8" id="KW-0521">NADP</keyword>
<sequence>MADTAKKADIGVVGMAVMGKNLALNIESRGYTVGITNRTPARTQQVIKDHGDKNLIPTYSLQEFVDSLQKPRRILMMVKAGQPTDDIINELLPMLDKGDVLIDGGNTNFHDTMARNARLDESGINFIGMGVSGGELGALEGPSLMPGGQKDAYDLVAPILEKIAAKAPQDGKPCVAYIGPNGAGHYVKMVHNGIEYGDEELIDESYNIMRNVGGIGVDDQAKIFKDWNKGELDSYLIEITADILTRKDDLGDDKSKPIVDMILDRGNNKGTGKWSSEDALAIQVPQSVITESVYARYISMMKDERVAASKVLAAPDNKVDLPDRDTFVEKVREALYFSKIMSYAQGFEQLRVASDTYNWDLKYGELAQIWRAGCIIRARFLQNITDAYEKNPDLKNLLLDDYFKEIAAKYQQSTRDVINWAVQAGVPVPSFSAAITYYDSYRAEVLPANLLQAQRDYFGAHTYERVDRPGDFHYTWYEEQ</sequence>
<keyword evidence="2 4" id="KW-0560">Oxidoreductase</keyword>
<keyword evidence="4 8" id="KW-0570">Pentose shunt</keyword>
<evidence type="ECO:0000313" key="11">
    <source>
        <dbReference type="Proteomes" id="UP000245080"/>
    </source>
</evidence>
<feature type="binding site" evidence="6">
    <location>
        <position position="455"/>
    </location>
    <ligand>
        <name>substrate</name>
        <note>ligand shared between dimeric partners</note>
    </ligand>
</feature>
<dbReference type="NCBIfam" id="NF006765">
    <property type="entry name" value="PRK09287.1"/>
    <property type="match status" value="1"/>
</dbReference>
<dbReference type="PRINTS" id="PR00076">
    <property type="entry name" value="6PGDHDRGNASE"/>
</dbReference>
<feature type="active site" description="Proton acceptor" evidence="5">
    <location>
        <position position="188"/>
    </location>
</feature>
<dbReference type="Gene3D" id="3.40.50.720">
    <property type="entry name" value="NAD(P)-binding Rossmann-like Domain"/>
    <property type="match status" value="1"/>
</dbReference>
<dbReference type="UniPathway" id="UPA00115">
    <property type="reaction ID" value="UER00410"/>
</dbReference>
<dbReference type="GO" id="GO:0004616">
    <property type="term" value="F:phosphogluconate dehydrogenase (decarboxylating) activity"/>
    <property type="evidence" value="ECO:0007669"/>
    <property type="project" value="UniProtKB-EC"/>
</dbReference>
<evidence type="ECO:0000256" key="8">
    <source>
        <dbReference type="RuleBase" id="RU000485"/>
    </source>
</evidence>
<dbReference type="FunFam" id="3.40.50.720:FF:000007">
    <property type="entry name" value="6-phosphogluconate dehydrogenase, decarboxylating"/>
    <property type="match status" value="1"/>
</dbReference>
<dbReference type="EC" id="1.1.1.44" evidence="4 8"/>
<dbReference type="InterPro" id="IPR006113">
    <property type="entry name" value="6PGDH_Gnd/GntZ"/>
</dbReference>
<dbReference type="SUPFAM" id="SSF51735">
    <property type="entry name" value="NAD(P)-binding Rossmann-fold domains"/>
    <property type="match status" value="1"/>
</dbReference>
<feature type="binding site" evidence="7">
    <location>
        <begin position="14"/>
        <end position="19"/>
    </location>
    <ligand>
        <name>NADP(+)</name>
        <dbReference type="ChEBI" id="CHEBI:58349"/>
    </ligand>
</feature>
<dbReference type="GO" id="GO:0019521">
    <property type="term" value="P:D-gluconate metabolic process"/>
    <property type="evidence" value="ECO:0007669"/>
    <property type="project" value="UniProtKB-KW"/>
</dbReference>
<feature type="binding site" description="in other chain" evidence="6">
    <location>
        <position position="269"/>
    </location>
    <ligand>
        <name>substrate</name>
        <note>ligand shared between dimeric partners</note>
    </ligand>
</feature>